<dbReference type="EMBL" id="JRRC01265955">
    <property type="protein sequence ID" value="KHG02432.1"/>
    <property type="molecule type" value="Genomic_DNA"/>
</dbReference>
<keyword evidence="3" id="KW-1185">Reference proteome</keyword>
<sequence length="67" mass="7664">MPRCNPYFGVDFLLPNFLVYFYCISNIIVCNMLTDKSLVPTLNGIFASFVASPYESIILHQSREARI</sequence>
<name>A0A0B0MJW7_GOSAR</name>
<dbReference type="EMBL" id="JRRC01265955">
    <property type="protein sequence ID" value="KHG02433.1"/>
    <property type="molecule type" value="Genomic_DNA"/>
</dbReference>
<feature type="transmembrane region" description="Helical" evidence="1">
    <location>
        <begin position="12"/>
        <end position="33"/>
    </location>
</feature>
<keyword evidence="1" id="KW-0812">Transmembrane</keyword>
<organism evidence="2 3">
    <name type="scientific">Gossypium arboreum</name>
    <name type="common">Tree cotton</name>
    <name type="synonym">Gossypium nanking</name>
    <dbReference type="NCBI Taxonomy" id="29729"/>
    <lineage>
        <taxon>Eukaryota</taxon>
        <taxon>Viridiplantae</taxon>
        <taxon>Streptophyta</taxon>
        <taxon>Embryophyta</taxon>
        <taxon>Tracheophyta</taxon>
        <taxon>Spermatophyta</taxon>
        <taxon>Magnoliopsida</taxon>
        <taxon>eudicotyledons</taxon>
        <taxon>Gunneridae</taxon>
        <taxon>Pentapetalae</taxon>
        <taxon>rosids</taxon>
        <taxon>malvids</taxon>
        <taxon>Malvales</taxon>
        <taxon>Malvaceae</taxon>
        <taxon>Malvoideae</taxon>
        <taxon>Gossypium</taxon>
    </lineage>
</organism>
<dbReference type="Proteomes" id="UP000032142">
    <property type="component" value="Unassembled WGS sequence"/>
</dbReference>
<protein>
    <submittedName>
        <fullName evidence="2">Kup</fullName>
    </submittedName>
</protein>
<comment type="caution">
    <text evidence="2">The sequence shown here is derived from an EMBL/GenBank/DDBJ whole genome shotgun (WGS) entry which is preliminary data.</text>
</comment>
<evidence type="ECO:0000313" key="3">
    <source>
        <dbReference type="Proteomes" id="UP000032142"/>
    </source>
</evidence>
<reference evidence="2" key="1">
    <citation type="submission" date="2014-09" db="EMBL/GenBank/DDBJ databases">
        <title>G. arboreum L. cv. AKA8401 A2 genome assembly version 1.0.</title>
        <authorList>
            <person name="Mudge J."/>
            <person name="Ramaraj T."/>
            <person name="Lindquist I.E."/>
            <person name="Bharti A.K."/>
            <person name="Sundararajan A."/>
            <person name="Cameron C.T."/>
            <person name="Woodward J.E."/>
            <person name="May G.D."/>
            <person name="Brubaker C."/>
            <person name="Broadhvest J."/>
            <person name="Wilkins T.A."/>
        </authorList>
    </citation>
    <scope>NUCLEOTIDE SEQUENCE</scope>
</reference>
<reference evidence="3" key="2">
    <citation type="submission" date="2014-09" db="EMBL/GenBank/DDBJ databases">
        <authorList>
            <person name="Mudge J."/>
            <person name="Ramaraj T."/>
            <person name="Lindquist I.E."/>
            <person name="Bharti A.K."/>
            <person name="Sundararajan A."/>
            <person name="Cameron C.T."/>
            <person name="Woodward J.E."/>
            <person name="May G.D."/>
            <person name="Brubaker C."/>
            <person name="Broadhvest J."/>
            <person name="Wilkins T.A."/>
        </authorList>
    </citation>
    <scope>NUCLEOTIDE SEQUENCE</scope>
    <source>
        <strain evidence="3">cv. AKA8401</strain>
    </source>
</reference>
<keyword evidence="1" id="KW-0472">Membrane</keyword>
<dbReference type="AlphaFoldDB" id="A0A0B0MJW7"/>
<evidence type="ECO:0000256" key="1">
    <source>
        <dbReference type="SAM" id="Phobius"/>
    </source>
</evidence>
<evidence type="ECO:0000313" key="2">
    <source>
        <dbReference type="EMBL" id="KHG02433.1"/>
    </source>
</evidence>
<gene>
    <name evidence="2" type="ORF">F383_25128</name>
</gene>
<accession>A0A0B0MJW7</accession>
<keyword evidence="1" id="KW-1133">Transmembrane helix</keyword>
<proteinExistence type="predicted"/>